<reference evidence="1 2" key="1">
    <citation type="submission" date="2015-05" db="EMBL/GenBank/DDBJ databases">
        <title>Evolution of Trichinella species and genotypes.</title>
        <authorList>
            <person name="Korhonen P.K."/>
            <person name="Edoardo P."/>
            <person name="Giuseppe L.R."/>
            <person name="Gasser R.B."/>
        </authorList>
    </citation>
    <scope>NUCLEOTIDE SEQUENCE [LARGE SCALE GENOMIC DNA]</scope>
    <source>
        <strain evidence="1">ISS10</strain>
    </source>
</reference>
<dbReference type="AlphaFoldDB" id="A0A0V1LCI6"/>
<evidence type="ECO:0000313" key="1">
    <source>
        <dbReference type="EMBL" id="KRZ57146.1"/>
    </source>
</evidence>
<proteinExistence type="predicted"/>
<dbReference type="EMBL" id="JYDW01000081">
    <property type="protein sequence ID" value="KRZ57146.1"/>
    <property type="molecule type" value="Genomic_DNA"/>
</dbReference>
<organism evidence="1 2">
    <name type="scientific">Trichinella nativa</name>
    <dbReference type="NCBI Taxonomy" id="6335"/>
    <lineage>
        <taxon>Eukaryota</taxon>
        <taxon>Metazoa</taxon>
        <taxon>Ecdysozoa</taxon>
        <taxon>Nematoda</taxon>
        <taxon>Enoplea</taxon>
        <taxon>Dorylaimia</taxon>
        <taxon>Trichinellida</taxon>
        <taxon>Trichinellidae</taxon>
        <taxon>Trichinella</taxon>
    </lineage>
</organism>
<accession>A0A0V1LCI6</accession>
<name>A0A0V1LCI6_9BILA</name>
<dbReference type="OrthoDB" id="10364766at2759"/>
<keyword evidence="2" id="KW-1185">Reference proteome</keyword>
<sequence>MKKIKTLRCTEIGCCELEIGLRLHRFCDFKTDQPVQTCLEVKNFRFHACTVQQGAYKASAGRMNSSGKYSRKFDIRDSA</sequence>
<protein>
    <submittedName>
        <fullName evidence="1">Uncharacterized protein</fullName>
    </submittedName>
</protein>
<gene>
    <name evidence="1" type="ORF">T02_15196</name>
</gene>
<comment type="caution">
    <text evidence="1">The sequence shown here is derived from an EMBL/GenBank/DDBJ whole genome shotgun (WGS) entry which is preliminary data.</text>
</comment>
<dbReference type="Proteomes" id="UP000054721">
    <property type="component" value="Unassembled WGS sequence"/>
</dbReference>
<evidence type="ECO:0000313" key="2">
    <source>
        <dbReference type="Proteomes" id="UP000054721"/>
    </source>
</evidence>